<dbReference type="GO" id="GO:0009279">
    <property type="term" value="C:cell outer membrane"/>
    <property type="evidence" value="ECO:0007669"/>
    <property type="project" value="UniProtKB-SubCell"/>
</dbReference>
<dbReference type="SUPFAM" id="SSF56935">
    <property type="entry name" value="Porins"/>
    <property type="match status" value="1"/>
</dbReference>
<evidence type="ECO:0000256" key="9">
    <source>
        <dbReference type="ARBA" id="ARBA00023237"/>
    </source>
</evidence>
<keyword evidence="9 10" id="KW-0998">Cell outer membrane</keyword>
<evidence type="ECO:0000313" key="17">
    <source>
        <dbReference type="Proteomes" id="UP000476030"/>
    </source>
</evidence>
<dbReference type="NCBIfam" id="TIGR01785">
    <property type="entry name" value="TonB-hemin"/>
    <property type="match status" value="1"/>
</dbReference>
<evidence type="ECO:0000313" key="16">
    <source>
        <dbReference type="EMBL" id="MZR32276.1"/>
    </source>
</evidence>
<dbReference type="GO" id="GO:0015344">
    <property type="term" value="F:siderophore uptake transmembrane transporter activity"/>
    <property type="evidence" value="ECO:0007669"/>
    <property type="project" value="TreeGrafter"/>
</dbReference>
<keyword evidence="16" id="KW-0675">Receptor</keyword>
<evidence type="ECO:0000256" key="11">
    <source>
        <dbReference type="PROSITE-ProRule" id="PRU10143"/>
    </source>
</evidence>
<evidence type="ECO:0000256" key="1">
    <source>
        <dbReference type="ARBA" id="ARBA00004571"/>
    </source>
</evidence>
<dbReference type="GO" id="GO:0015232">
    <property type="term" value="F:heme transmembrane transporter activity"/>
    <property type="evidence" value="ECO:0007669"/>
    <property type="project" value="InterPro"/>
</dbReference>
<accession>A0A6L8WAQ5</accession>
<dbReference type="InterPro" id="IPR000531">
    <property type="entry name" value="Beta-barrel_TonB"/>
</dbReference>
<dbReference type="InterPro" id="IPR010916">
    <property type="entry name" value="TonB_box_CS"/>
</dbReference>
<evidence type="ECO:0000259" key="14">
    <source>
        <dbReference type="Pfam" id="PF00593"/>
    </source>
</evidence>
<dbReference type="Proteomes" id="UP000476030">
    <property type="component" value="Unassembled WGS sequence"/>
</dbReference>
<keyword evidence="6 13" id="KW-0732">Signal</keyword>
<comment type="subcellular location">
    <subcellularLocation>
        <location evidence="1 10">Cell outer membrane</location>
        <topology evidence="1 10">Multi-pass membrane protein</topology>
    </subcellularLocation>
</comment>
<evidence type="ECO:0000256" key="8">
    <source>
        <dbReference type="ARBA" id="ARBA00023136"/>
    </source>
</evidence>
<feature type="domain" description="TonB-dependent receptor plug" evidence="15">
    <location>
        <begin position="51"/>
        <end position="153"/>
    </location>
</feature>
<comment type="caution">
    <text evidence="16">The sequence shown here is derived from an EMBL/GenBank/DDBJ whole genome shotgun (WGS) entry which is preliminary data.</text>
</comment>
<dbReference type="PROSITE" id="PS52016">
    <property type="entry name" value="TONB_DEPENDENT_REC_3"/>
    <property type="match status" value="1"/>
</dbReference>
<dbReference type="Gene3D" id="2.40.170.20">
    <property type="entry name" value="TonB-dependent receptor, beta-barrel domain"/>
    <property type="match status" value="1"/>
</dbReference>
<keyword evidence="8 10" id="KW-0472">Membrane</keyword>
<keyword evidence="5 10" id="KW-0812">Transmembrane</keyword>
<evidence type="ECO:0000256" key="6">
    <source>
        <dbReference type="ARBA" id="ARBA00022729"/>
    </source>
</evidence>
<dbReference type="CDD" id="cd01347">
    <property type="entry name" value="ligand_gated_channel"/>
    <property type="match status" value="1"/>
</dbReference>
<keyword evidence="3 10" id="KW-0813">Transport</keyword>
<name>A0A6L8WAQ5_9PROT</name>
<organism evidence="16 17">
    <name type="scientific">Sneathiella litorea</name>
    <dbReference type="NCBI Taxonomy" id="2606216"/>
    <lineage>
        <taxon>Bacteria</taxon>
        <taxon>Pseudomonadati</taxon>
        <taxon>Pseudomonadota</taxon>
        <taxon>Alphaproteobacteria</taxon>
        <taxon>Sneathiellales</taxon>
        <taxon>Sneathiellaceae</taxon>
        <taxon>Sneathiella</taxon>
    </lineage>
</organism>
<feature type="domain" description="TonB-dependent receptor-like beta-barrel" evidence="14">
    <location>
        <begin position="235"/>
        <end position="651"/>
    </location>
</feature>
<protein>
    <submittedName>
        <fullName evidence="16">TonB-dependent hemoglobin/transferrin/lactoferrin family receptor</fullName>
    </submittedName>
</protein>
<evidence type="ECO:0000256" key="10">
    <source>
        <dbReference type="PROSITE-ProRule" id="PRU01360"/>
    </source>
</evidence>
<evidence type="ECO:0000256" key="12">
    <source>
        <dbReference type="RuleBase" id="RU003357"/>
    </source>
</evidence>
<dbReference type="PANTHER" id="PTHR30069">
    <property type="entry name" value="TONB-DEPENDENT OUTER MEMBRANE RECEPTOR"/>
    <property type="match status" value="1"/>
</dbReference>
<proteinExistence type="inferred from homology"/>
<feature type="signal peptide" evidence="13">
    <location>
        <begin position="1"/>
        <end position="24"/>
    </location>
</feature>
<comment type="similarity">
    <text evidence="2 10 12">Belongs to the TonB-dependent receptor family.</text>
</comment>
<dbReference type="InterPro" id="IPR012910">
    <property type="entry name" value="Plug_dom"/>
</dbReference>
<evidence type="ECO:0000259" key="15">
    <source>
        <dbReference type="Pfam" id="PF07715"/>
    </source>
</evidence>
<dbReference type="Pfam" id="PF00593">
    <property type="entry name" value="TonB_dep_Rec_b-barrel"/>
    <property type="match status" value="1"/>
</dbReference>
<dbReference type="PROSITE" id="PS00430">
    <property type="entry name" value="TONB_DEPENDENT_REC_1"/>
    <property type="match status" value="1"/>
</dbReference>
<dbReference type="PANTHER" id="PTHR30069:SF41">
    <property type="entry name" value="HEME_HEMOPEXIN UTILIZATION PROTEIN C"/>
    <property type="match status" value="1"/>
</dbReference>
<evidence type="ECO:0000256" key="7">
    <source>
        <dbReference type="ARBA" id="ARBA00023077"/>
    </source>
</evidence>
<dbReference type="RefSeq" id="WP_161316866.1">
    <property type="nucleotide sequence ID" value="NZ_WTUW01000009.1"/>
</dbReference>
<evidence type="ECO:0000256" key="2">
    <source>
        <dbReference type="ARBA" id="ARBA00009810"/>
    </source>
</evidence>
<keyword evidence="17" id="KW-1185">Reference proteome</keyword>
<dbReference type="InterPro" id="IPR037066">
    <property type="entry name" value="Plug_dom_sf"/>
</dbReference>
<dbReference type="Gene3D" id="2.170.130.10">
    <property type="entry name" value="TonB-dependent receptor, plug domain"/>
    <property type="match status" value="1"/>
</dbReference>
<gene>
    <name evidence="16" type="ORF">GQE98_16680</name>
</gene>
<dbReference type="Pfam" id="PF07715">
    <property type="entry name" value="Plug"/>
    <property type="match status" value="1"/>
</dbReference>
<keyword evidence="4 10" id="KW-1134">Transmembrane beta strand</keyword>
<dbReference type="InterPro" id="IPR036942">
    <property type="entry name" value="Beta-barrel_TonB_sf"/>
</dbReference>
<evidence type="ECO:0000256" key="13">
    <source>
        <dbReference type="SAM" id="SignalP"/>
    </source>
</evidence>
<feature type="chain" id="PRO_5027019569" evidence="13">
    <location>
        <begin position="25"/>
        <end position="678"/>
    </location>
</feature>
<keyword evidence="7 11" id="KW-0798">TonB box</keyword>
<dbReference type="InterPro" id="IPR010949">
    <property type="entry name" value="TonB_Hb/transfer/lactofer_rcpt"/>
</dbReference>
<dbReference type="AlphaFoldDB" id="A0A6L8WAQ5"/>
<dbReference type="NCBIfam" id="TIGR01786">
    <property type="entry name" value="TonB-hemlactrns"/>
    <property type="match status" value="1"/>
</dbReference>
<dbReference type="InterPro" id="IPR039426">
    <property type="entry name" value="TonB-dep_rcpt-like"/>
</dbReference>
<evidence type="ECO:0000256" key="4">
    <source>
        <dbReference type="ARBA" id="ARBA00022452"/>
    </source>
</evidence>
<dbReference type="InterPro" id="IPR011276">
    <property type="entry name" value="TonB_haem/Hb_rcpt"/>
</dbReference>
<sequence length="678" mass="73658">MRRTLPLACLGTLLTSTCLTPAVAAEASDTPTVSLDTVTVYATRSPQSSFEVPAMTSNIDTEAPGNALAGDTGDLLEFTPGVEVADGPRRNGQTVSIRGFDDEAIITLIDGRRQNFEAAHDGRFFIDPSLLKRVEIVKGASSSIYGGGAIGGVLAFDTKDAADMLNPGENFGVYTSMGYRTANEEYSPVVSAYGRTGALDIIGMAALRNSGDIEQGNGNKLISEDNLISGTFKVGYSFNDFNSLKFIYQGLNNDGQEPNNGGSAVSASNPVVDKKVNDNQFGLKYEFEDPANSWLKPKLHLYYNTTEVREEDISGTNLGRVQTRDMSTLGFTADNQTVLTIDESQKHTFSYGFEVYHDDQTGTITGGGTRPGVPNADATNYGFYLQDEVDLMTSAGRFLIIPAARFDSYRSSDDAGNSQSEHKVSPKIAVSYLPNDNVMFFSSLAQAFRAPNLTELYASGQHFPAVAPFFPANFFVPNPDLSPETVVTFEIGAGVSFDGVVTENDKMAIKGSWFISEGDDFITQEVDVFGGTTEYVNIPNARLSGFEVDAKYQLHPVTAKLGLSYVEAEDKDTGEYLSNNVPLTMVADFSYNAEEIDSTFGLRGRFAGANDKVSSSDVPTPGYSVYDVYYRWAPREKELETLTVDLGVSNILDKAYTTAYAGLYEEGRSYNVRVAYKW</sequence>
<evidence type="ECO:0000256" key="5">
    <source>
        <dbReference type="ARBA" id="ARBA00022692"/>
    </source>
</evidence>
<dbReference type="EMBL" id="WTUW01000009">
    <property type="protein sequence ID" value="MZR32276.1"/>
    <property type="molecule type" value="Genomic_DNA"/>
</dbReference>
<reference evidence="16 17" key="1">
    <citation type="submission" date="2019-12" db="EMBL/GenBank/DDBJ databases">
        <title>Snethiella sp. nov. sp. isolated from sea sand.</title>
        <authorList>
            <person name="Kim J."/>
            <person name="Jeong S.E."/>
            <person name="Jung H.S."/>
            <person name="Jeon C.O."/>
        </authorList>
    </citation>
    <scope>NUCLEOTIDE SEQUENCE [LARGE SCALE GENOMIC DNA]</scope>
    <source>
        <strain evidence="16 17">DP05</strain>
    </source>
</reference>
<evidence type="ECO:0000256" key="3">
    <source>
        <dbReference type="ARBA" id="ARBA00022448"/>
    </source>
</evidence>
<dbReference type="GO" id="GO:0044718">
    <property type="term" value="P:siderophore transmembrane transport"/>
    <property type="evidence" value="ECO:0007669"/>
    <property type="project" value="TreeGrafter"/>
</dbReference>
<feature type="short sequence motif" description="TonB box" evidence="11">
    <location>
        <begin position="37"/>
        <end position="43"/>
    </location>
</feature>